<protein>
    <recommendedName>
        <fullName evidence="1">Transposase IS801/IS1294 domain-containing protein</fullName>
    </recommendedName>
</protein>
<proteinExistence type="predicted"/>
<evidence type="ECO:0000313" key="2">
    <source>
        <dbReference type="EMBL" id="GGP08492.1"/>
    </source>
</evidence>
<accession>A0ABQ2NRV9</accession>
<organism evidence="2 3">
    <name type="scientific">Oceanobacillus neutriphilus</name>
    <dbReference type="NCBI Taxonomy" id="531815"/>
    <lineage>
        <taxon>Bacteria</taxon>
        <taxon>Bacillati</taxon>
        <taxon>Bacillota</taxon>
        <taxon>Bacilli</taxon>
        <taxon>Bacillales</taxon>
        <taxon>Bacillaceae</taxon>
        <taxon>Oceanobacillus</taxon>
    </lineage>
</organism>
<dbReference type="RefSeq" id="WP_188733291.1">
    <property type="nucleotide sequence ID" value="NZ_BMLW01000002.1"/>
</dbReference>
<feature type="domain" description="Transposase IS801/IS1294" evidence="1">
    <location>
        <begin position="31"/>
        <end position="67"/>
    </location>
</feature>
<name>A0ABQ2NRV9_9BACI</name>
<keyword evidence="3" id="KW-1185">Reference proteome</keyword>
<sequence length="70" mass="8026">MWHHELLKSLMDEAAKLIMDYFKKKGKVKPGSIAGWYTFGAKVNFNPHVLMLVSMGGVTKKGEWKAYDYC</sequence>
<dbReference type="Pfam" id="PF04986">
    <property type="entry name" value="Y2_Tnp"/>
    <property type="match status" value="1"/>
</dbReference>
<dbReference type="Proteomes" id="UP000641206">
    <property type="component" value="Unassembled WGS sequence"/>
</dbReference>
<evidence type="ECO:0000259" key="1">
    <source>
        <dbReference type="Pfam" id="PF04986"/>
    </source>
</evidence>
<dbReference type="InterPro" id="IPR007069">
    <property type="entry name" value="Transposase_32"/>
</dbReference>
<evidence type="ECO:0000313" key="3">
    <source>
        <dbReference type="Proteomes" id="UP000641206"/>
    </source>
</evidence>
<dbReference type="EMBL" id="BMLW01000002">
    <property type="protein sequence ID" value="GGP08492.1"/>
    <property type="molecule type" value="Genomic_DNA"/>
</dbReference>
<reference evidence="3" key="1">
    <citation type="journal article" date="2019" name="Int. J. Syst. Evol. Microbiol.">
        <title>The Global Catalogue of Microorganisms (GCM) 10K type strain sequencing project: providing services to taxonomists for standard genome sequencing and annotation.</title>
        <authorList>
            <consortium name="The Broad Institute Genomics Platform"/>
            <consortium name="The Broad Institute Genome Sequencing Center for Infectious Disease"/>
            <person name="Wu L."/>
            <person name="Ma J."/>
        </authorList>
    </citation>
    <scope>NUCLEOTIDE SEQUENCE [LARGE SCALE GENOMIC DNA]</scope>
    <source>
        <strain evidence="3">CGMCC 1.7693</strain>
    </source>
</reference>
<comment type="caution">
    <text evidence="2">The sequence shown here is derived from an EMBL/GenBank/DDBJ whole genome shotgun (WGS) entry which is preliminary data.</text>
</comment>
<gene>
    <name evidence="2" type="ORF">GCM10011346_08750</name>
</gene>